<dbReference type="InterPro" id="IPR027022">
    <property type="entry name" value="ABC_permease_BceB-typ"/>
</dbReference>
<feature type="transmembrane region" description="Helical" evidence="6">
    <location>
        <begin position="101"/>
        <end position="131"/>
    </location>
</feature>
<keyword evidence="5 6" id="KW-0472">Membrane</keyword>
<evidence type="ECO:0000256" key="3">
    <source>
        <dbReference type="ARBA" id="ARBA00022692"/>
    </source>
</evidence>
<dbReference type="Pfam" id="PF02687">
    <property type="entry name" value="FtsX"/>
    <property type="match status" value="1"/>
</dbReference>
<feature type="transmembrane region" description="Helical" evidence="6">
    <location>
        <begin position="518"/>
        <end position="540"/>
    </location>
</feature>
<feature type="transmembrane region" description="Helical" evidence="6">
    <location>
        <begin position="21"/>
        <end position="42"/>
    </location>
</feature>
<proteinExistence type="inferred from homology"/>
<dbReference type="PANTHER" id="PTHR46795">
    <property type="entry name" value="ABC TRANSPORTER PERMEASE-RELATED-RELATED"/>
    <property type="match status" value="1"/>
</dbReference>
<dbReference type="Proteomes" id="UP001189619">
    <property type="component" value="Chromosome"/>
</dbReference>
<keyword evidence="2 6" id="KW-1003">Cell membrane</keyword>
<sequence>MTFRQFAFKNVSRNKRTYAAFFISSVFSVMIFFIYAMFIFHPEIKNGNINANVKIGMIVAEYIIYLFSFFFLFYCVGAFLKKREKEFGILFMHGMTRFQRNMLIFMENFIIGSLSIVFGIGLGMVLCKLFFLFAGFLLEVEALPFYFPLKAIALTVAAFLFLFVAISVCIVLFLRRSNLLELLQGSQRPKREPKASVFLSLLAAGLLGTAYVLAFRADGMFVPLLLLPVSALTIAGTYLLFTQLSVFMIRLLKRNRRFYWKRTNLVTLSDLAYRVKDNARMFFLVCIVSTVAFCAIGTLAALASSIEETVVKTHPFAFEYRQYVGKKAEQEYLEKRLAKIETALAEGGFSFEKYALTMRYLPVPESADKRYSAVAVVKQSDYNRFARAAGAEEVTAVEGEAIYYSRRTGERPIKSGTLQIGSASLQLKSGEGVPLMDPFRGEPLVVVQDELYDQVKAEKEQHNYGYVVDNWKETKVLSEKLDQEFSDEDAMLSDFIMNDFSARTSDYYMLKQLANTSLFIGLFVGVLFFVAAASFLYFRLYTDLENDKRQYGAITRIGLSEQELSKIVTTQIALLFFAPILVAIVHSAVAFVSLQSFLKLLFIASVFKPTLIVLASFVLVQFVYFWIIRNRYLFHLKKAVL</sequence>
<dbReference type="AlphaFoldDB" id="A0AA48MAF5"/>
<comment type="subcellular location">
    <subcellularLocation>
        <location evidence="1 6">Cell membrane</location>
        <topology evidence="1 6">Multi-pass membrane protein</topology>
    </subcellularLocation>
</comment>
<evidence type="ECO:0000256" key="6">
    <source>
        <dbReference type="PIRNR" id="PIRNR018968"/>
    </source>
</evidence>
<keyword evidence="6" id="KW-0813">Transport</keyword>
<feature type="transmembrane region" description="Helical" evidence="6">
    <location>
        <begin position="281"/>
        <end position="303"/>
    </location>
</feature>
<name>A0AA48MAF5_9BACL</name>
<feature type="transmembrane region" description="Helical" evidence="6">
    <location>
        <begin position="600"/>
        <end position="628"/>
    </location>
</feature>
<evidence type="ECO:0000256" key="2">
    <source>
        <dbReference type="ARBA" id="ARBA00022475"/>
    </source>
</evidence>
<protein>
    <submittedName>
        <fullName evidence="8">ABC transporter permease</fullName>
    </submittedName>
</protein>
<evidence type="ECO:0000259" key="7">
    <source>
        <dbReference type="Pfam" id="PF02687"/>
    </source>
</evidence>
<evidence type="ECO:0000313" key="9">
    <source>
        <dbReference type="Proteomes" id="UP001189619"/>
    </source>
</evidence>
<feature type="transmembrane region" description="Helical" evidence="6">
    <location>
        <begin position="572"/>
        <end position="594"/>
    </location>
</feature>
<comment type="similarity">
    <text evidence="6">Belongs to the ABC-4 integral membrane protein family.</text>
</comment>
<feature type="transmembrane region" description="Helical" evidence="6">
    <location>
        <begin position="195"/>
        <end position="214"/>
    </location>
</feature>
<accession>A0AA48MAF5</accession>
<feature type="transmembrane region" description="Helical" evidence="6">
    <location>
        <begin position="62"/>
        <end position="80"/>
    </location>
</feature>
<evidence type="ECO:0000313" key="8">
    <source>
        <dbReference type="EMBL" id="CAJ1004252.1"/>
    </source>
</evidence>
<dbReference type="GO" id="GO:0005886">
    <property type="term" value="C:plasma membrane"/>
    <property type="evidence" value="ECO:0007669"/>
    <property type="project" value="UniProtKB-SubCell"/>
</dbReference>
<dbReference type="RefSeq" id="WP_230077697.1">
    <property type="nucleotide sequence ID" value="NZ_JAUSVZ010000009.1"/>
</dbReference>
<organism evidence="8 9">
    <name type="scientific">Brevibacillus aydinogluensis</name>
    <dbReference type="NCBI Taxonomy" id="927786"/>
    <lineage>
        <taxon>Bacteria</taxon>
        <taxon>Bacillati</taxon>
        <taxon>Bacillota</taxon>
        <taxon>Bacilli</taxon>
        <taxon>Bacillales</taxon>
        <taxon>Paenibacillaceae</taxon>
        <taxon>Brevibacillus</taxon>
    </lineage>
</organism>
<gene>
    <name evidence="8" type="ORF">BSPP4475_18215</name>
</gene>
<keyword evidence="9" id="KW-1185">Reference proteome</keyword>
<keyword evidence="3 6" id="KW-0812">Transmembrane</keyword>
<dbReference type="PIRSF" id="PIRSF018968">
    <property type="entry name" value="ABC_permease_BceB"/>
    <property type="match status" value="1"/>
</dbReference>
<keyword evidence="4 6" id="KW-1133">Transmembrane helix</keyword>
<dbReference type="InterPro" id="IPR052536">
    <property type="entry name" value="ABC-4_Integral_Memb_Prot"/>
</dbReference>
<dbReference type="GO" id="GO:0055085">
    <property type="term" value="P:transmembrane transport"/>
    <property type="evidence" value="ECO:0007669"/>
    <property type="project" value="UniProtKB-UniRule"/>
</dbReference>
<feature type="domain" description="ABC3 transporter permease C-terminal" evidence="7">
    <location>
        <begin position="62"/>
        <end position="178"/>
    </location>
</feature>
<dbReference type="KEGG" id="bayd:BSPP4475_18215"/>
<reference evidence="8" key="1">
    <citation type="submission" date="2023-07" db="EMBL/GenBank/DDBJ databases">
        <authorList>
            <person name="Ivanov I."/>
            <person name="Teneva D."/>
            <person name="Stoikov I."/>
        </authorList>
    </citation>
    <scope>NUCLEOTIDE SEQUENCE</scope>
    <source>
        <strain evidence="8">4475</strain>
    </source>
</reference>
<dbReference type="InterPro" id="IPR003838">
    <property type="entry name" value="ABC3_permease_C"/>
</dbReference>
<evidence type="ECO:0000256" key="5">
    <source>
        <dbReference type="ARBA" id="ARBA00023136"/>
    </source>
</evidence>
<evidence type="ECO:0000256" key="4">
    <source>
        <dbReference type="ARBA" id="ARBA00022989"/>
    </source>
</evidence>
<dbReference type="PANTHER" id="PTHR46795:SF2">
    <property type="entry name" value="ABC TRANSPORTER, PERMEASE PROTEIN"/>
    <property type="match status" value="1"/>
</dbReference>
<feature type="transmembrane region" description="Helical" evidence="6">
    <location>
        <begin position="226"/>
        <end position="252"/>
    </location>
</feature>
<evidence type="ECO:0000256" key="1">
    <source>
        <dbReference type="ARBA" id="ARBA00004651"/>
    </source>
</evidence>
<dbReference type="EMBL" id="OY569118">
    <property type="protein sequence ID" value="CAJ1004252.1"/>
    <property type="molecule type" value="Genomic_DNA"/>
</dbReference>
<feature type="transmembrane region" description="Helical" evidence="6">
    <location>
        <begin position="151"/>
        <end position="174"/>
    </location>
</feature>